<dbReference type="Proteomes" id="UP000326881">
    <property type="component" value="Chromosome"/>
</dbReference>
<dbReference type="AlphaFoldDB" id="A0A5Q0C993"/>
<dbReference type="Gene3D" id="3.90.550.10">
    <property type="entry name" value="Spore Coat Polysaccharide Biosynthesis Protein SpsA, Chain A"/>
    <property type="match status" value="1"/>
</dbReference>
<dbReference type="CDD" id="cd06433">
    <property type="entry name" value="GT_2_WfgS_like"/>
    <property type="match status" value="1"/>
</dbReference>
<evidence type="ECO:0000313" key="2">
    <source>
        <dbReference type="EMBL" id="QFY62012.1"/>
    </source>
</evidence>
<feature type="domain" description="Glycosyltransferase 2-like" evidence="1">
    <location>
        <begin position="4"/>
        <end position="130"/>
    </location>
</feature>
<sequence>MKITVITVCYNSVATIGDALRSVAAQTYPDIEHIVIDGGSRDGTQDAIRANIARVAQFVSERDEGIYDAMNKGLARATGDVICFLNSDDFYASPEALAVVACEMNDPSIDALFGDVAFIDPINPEKILRHYRSGRFSPRSIAWGWMPAHPASFIRRTVFEIEGGFKTDYRIAADFEFIARSFGKKAYRFRHSTRTFVKMRLGGVSTGGFKSKILLNREVLRACRENGIRTSYLQILMKYPFKILEYVSPTLPK</sequence>
<protein>
    <submittedName>
        <fullName evidence="2">Glycosyltransferase</fullName>
    </submittedName>
</protein>
<dbReference type="EMBL" id="CP043498">
    <property type="protein sequence ID" value="QFY62012.1"/>
    <property type="molecule type" value="Genomic_DNA"/>
</dbReference>
<organism evidence="2 3">
    <name type="scientific">Rhizobium grahamii</name>
    <dbReference type="NCBI Taxonomy" id="1120045"/>
    <lineage>
        <taxon>Bacteria</taxon>
        <taxon>Pseudomonadati</taxon>
        <taxon>Pseudomonadota</taxon>
        <taxon>Alphaproteobacteria</taxon>
        <taxon>Hyphomicrobiales</taxon>
        <taxon>Rhizobiaceae</taxon>
        <taxon>Rhizobium/Agrobacterium group</taxon>
        <taxon>Rhizobium</taxon>
    </lineage>
</organism>
<evidence type="ECO:0000313" key="3">
    <source>
        <dbReference type="Proteomes" id="UP000326881"/>
    </source>
</evidence>
<name>A0A5Q0C993_9HYPH</name>
<keyword evidence="3" id="KW-1185">Reference proteome</keyword>
<proteinExistence type="predicted"/>
<dbReference type="KEGG" id="rgr:FZ934_17385"/>
<dbReference type="PANTHER" id="PTHR22916">
    <property type="entry name" value="GLYCOSYLTRANSFERASE"/>
    <property type="match status" value="1"/>
</dbReference>
<dbReference type="OrthoDB" id="5291101at2"/>
<dbReference type="RefSeq" id="WP_153272067.1">
    <property type="nucleotide sequence ID" value="NZ_CP043498.1"/>
</dbReference>
<evidence type="ECO:0000259" key="1">
    <source>
        <dbReference type="Pfam" id="PF00535"/>
    </source>
</evidence>
<dbReference type="InterPro" id="IPR029044">
    <property type="entry name" value="Nucleotide-diphossugar_trans"/>
</dbReference>
<keyword evidence="2" id="KW-0808">Transferase</keyword>
<dbReference type="GO" id="GO:0016758">
    <property type="term" value="F:hexosyltransferase activity"/>
    <property type="evidence" value="ECO:0007669"/>
    <property type="project" value="UniProtKB-ARBA"/>
</dbReference>
<dbReference type="Pfam" id="PF00535">
    <property type="entry name" value="Glycos_transf_2"/>
    <property type="match status" value="1"/>
</dbReference>
<dbReference type="InterPro" id="IPR001173">
    <property type="entry name" value="Glyco_trans_2-like"/>
</dbReference>
<accession>A0A5Q0C993</accession>
<dbReference type="PANTHER" id="PTHR22916:SF3">
    <property type="entry name" value="UDP-GLCNAC:BETAGAL BETA-1,3-N-ACETYLGLUCOSAMINYLTRANSFERASE-LIKE PROTEIN 1"/>
    <property type="match status" value="1"/>
</dbReference>
<reference evidence="2 3" key="1">
    <citation type="submission" date="2019-08" db="EMBL/GenBank/DDBJ databases">
        <title>Prosopis cineraria nodule microbiome.</title>
        <authorList>
            <person name="Ali R."/>
            <person name="Chaluvadi S.R."/>
            <person name="Wang X."/>
        </authorList>
    </citation>
    <scope>NUCLEOTIDE SEQUENCE [LARGE SCALE GENOMIC DNA]</scope>
    <source>
        <strain evidence="2 3">BG7</strain>
    </source>
</reference>
<dbReference type="SUPFAM" id="SSF53448">
    <property type="entry name" value="Nucleotide-diphospho-sugar transferases"/>
    <property type="match status" value="1"/>
</dbReference>
<gene>
    <name evidence="2" type="ORF">FZ934_17385</name>
</gene>